<dbReference type="PROSITE" id="PS50157">
    <property type="entry name" value="ZINC_FINGER_C2H2_2"/>
    <property type="match status" value="3"/>
</dbReference>
<keyword evidence="5" id="KW-0862">Zinc</keyword>
<reference evidence="9 10" key="1">
    <citation type="submission" date="2023-11" db="EMBL/GenBank/DDBJ databases">
        <authorList>
            <person name="Hedman E."/>
            <person name="Englund M."/>
            <person name="Stromberg M."/>
            <person name="Nyberg Akerstrom W."/>
            <person name="Nylinder S."/>
            <person name="Jareborg N."/>
            <person name="Kallberg Y."/>
            <person name="Kronander E."/>
        </authorList>
    </citation>
    <scope>NUCLEOTIDE SEQUENCE [LARGE SCALE GENOMIC DNA]</scope>
</reference>
<name>A0AAV1KDW8_9NEOP</name>
<dbReference type="PANTHER" id="PTHR24406">
    <property type="entry name" value="TRANSCRIPTIONAL REPRESSOR CTCFL-RELATED"/>
    <property type="match status" value="1"/>
</dbReference>
<keyword evidence="10" id="KW-1185">Reference proteome</keyword>
<evidence type="ECO:0000259" key="8">
    <source>
        <dbReference type="PROSITE" id="PS50157"/>
    </source>
</evidence>
<dbReference type="SMART" id="SM00355">
    <property type="entry name" value="ZnF_C2H2"/>
    <property type="match status" value="9"/>
</dbReference>
<feature type="domain" description="C2H2-type" evidence="8">
    <location>
        <begin position="220"/>
        <end position="249"/>
    </location>
</feature>
<evidence type="ECO:0000256" key="7">
    <source>
        <dbReference type="PROSITE-ProRule" id="PRU00042"/>
    </source>
</evidence>
<evidence type="ECO:0000256" key="3">
    <source>
        <dbReference type="ARBA" id="ARBA00022737"/>
    </source>
</evidence>
<evidence type="ECO:0000313" key="9">
    <source>
        <dbReference type="EMBL" id="CAK1581255.1"/>
    </source>
</evidence>
<sequence length="549" mass="63750">MNDKKKNLKLKWCVDWLQKQNEQEPKKLSLQNKNDIQFIIQTNTDRKNFLLAAAEDEATVPPGVDEAEIEPKHVPVHRLRVEDLCLECEWHSCRWKFSNYELFQKHVTDHISDLHVIKKEKNENYVCMWDVCGHITSDFNEMCRHINYHAYHAKLLAIGYNGRATLNLARCKKDSSKRNQLPPSISEHRCLWVDCEFTFNSMQAFLDHVKSHVNISEEGRLCSWAGCGATFTRRTFLTTHVRSHTGERVIACYHCGQHFASNRKLCDHLRRQNVNPQTSYHCDFCGAGFATAYLEREHSRQHVSMYACSLCDMSAPSLAALALHVRYRHLGAHAHTHPCPHCAYRAVTKCDLRKHILTHTRKKKKLRKMEIKNEEGVSDRELSEENSDEEVVKKPKISRKYACHMCPEKEMKIFSRGTRLTTHLVKVHGAQWPFGYSRFRYQISEDGMYRLTTTRIEDLEVSKKIVDGYSGPKNTLTNTFEFDVKQIAEPTESTPTHFMITMKSNDVENVKIEQKEEKDDNSVEITMCDVDEHGNIINSEVIKSDVMYT</sequence>
<dbReference type="GO" id="GO:0005634">
    <property type="term" value="C:nucleus"/>
    <property type="evidence" value="ECO:0007669"/>
    <property type="project" value="UniProtKB-SubCell"/>
</dbReference>
<gene>
    <name evidence="9" type="ORF">PARMNEM_LOCUS2944</name>
</gene>
<dbReference type="Gene3D" id="3.30.160.60">
    <property type="entry name" value="Classic Zinc Finger"/>
    <property type="match status" value="3"/>
</dbReference>
<evidence type="ECO:0000256" key="1">
    <source>
        <dbReference type="ARBA" id="ARBA00004123"/>
    </source>
</evidence>
<keyword evidence="4 7" id="KW-0863">Zinc-finger</keyword>
<dbReference type="AlphaFoldDB" id="A0AAV1KDW8"/>
<feature type="domain" description="C2H2-type" evidence="8">
    <location>
        <begin position="280"/>
        <end position="307"/>
    </location>
</feature>
<keyword evidence="6" id="KW-0539">Nucleus</keyword>
<dbReference type="Pfam" id="PF00096">
    <property type="entry name" value="zf-C2H2"/>
    <property type="match status" value="1"/>
</dbReference>
<accession>A0AAV1KDW8</accession>
<dbReference type="InterPro" id="IPR050888">
    <property type="entry name" value="ZnF_C2H2-type_TF"/>
</dbReference>
<comment type="subcellular location">
    <subcellularLocation>
        <location evidence="1">Nucleus</location>
    </subcellularLocation>
</comment>
<evidence type="ECO:0000256" key="2">
    <source>
        <dbReference type="ARBA" id="ARBA00022723"/>
    </source>
</evidence>
<evidence type="ECO:0000256" key="6">
    <source>
        <dbReference type="ARBA" id="ARBA00023242"/>
    </source>
</evidence>
<dbReference type="GO" id="GO:0008270">
    <property type="term" value="F:zinc ion binding"/>
    <property type="evidence" value="ECO:0007669"/>
    <property type="project" value="UniProtKB-KW"/>
</dbReference>
<comment type="caution">
    <text evidence="9">The sequence shown here is derived from an EMBL/GenBank/DDBJ whole genome shotgun (WGS) entry which is preliminary data.</text>
</comment>
<dbReference type="InterPro" id="IPR036236">
    <property type="entry name" value="Znf_C2H2_sf"/>
</dbReference>
<proteinExistence type="predicted"/>
<dbReference type="SUPFAM" id="SSF57667">
    <property type="entry name" value="beta-beta-alpha zinc fingers"/>
    <property type="match status" value="2"/>
</dbReference>
<dbReference type="EMBL" id="CAVLGL010000024">
    <property type="protein sequence ID" value="CAK1581255.1"/>
    <property type="molecule type" value="Genomic_DNA"/>
</dbReference>
<feature type="domain" description="C2H2-type" evidence="8">
    <location>
        <begin position="337"/>
        <end position="364"/>
    </location>
</feature>
<organism evidence="9 10">
    <name type="scientific">Parnassius mnemosyne</name>
    <name type="common">clouded apollo</name>
    <dbReference type="NCBI Taxonomy" id="213953"/>
    <lineage>
        <taxon>Eukaryota</taxon>
        <taxon>Metazoa</taxon>
        <taxon>Ecdysozoa</taxon>
        <taxon>Arthropoda</taxon>
        <taxon>Hexapoda</taxon>
        <taxon>Insecta</taxon>
        <taxon>Pterygota</taxon>
        <taxon>Neoptera</taxon>
        <taxon>Endopterygota</taxon>
        <taxon>Lepidoptera</taxon>
        <taxon>Glossata</taxon>
        <taxon>Ditrysia</taxon>
        <taxon>Papilionoidea</taxon>
        <taxon>Papilionidae</taxon>
        <taxon>Parnassiinae</taxon>
        <taxon>Parnassini</taxon>
        <taxon>Parnassius</taxon>
        <taxon>Driopa</taxon>
    </lineage>
</organism>
<evidence type="ECO:0000313" key="10">
    <source>
        <dbReference type="Proteomes" id="UP001314205"/>
    </source>
</evidence>
<dbReference type="Proteomes" id="UP001314205">
    <property type="component" value="Unassembled WGS sequence"/>
</dbReference>
<evidence type="ECO:0000256" key="4">
    <source>
        <dbReference type="ARBA" id="ARBA00022771"/>
    </source>
</evidence>
<protein>
    <recommendedName>
        <fullName evidence="8">C2H2-type domain-containing protein</fullName>
    </recommendedName>
</protein>
<keyword evidence="2" id="KW-0479">Metal-binding</keyword>
<dbReference type="PROSITE" id="PS00028">
    <property type="entry name" value="ZINC_FINGER_C2H2_1"/>
    <property type="match status" value="4"/>
</dbReference>
<dbReference type="InterPro" id="IPR013087">
    <property type="entry name" value="Znf_C2H2_type"/>
</dbReference>
<evidence type="ECO:0000256" key="5">
    <source>
        <dbReference type="ARBA" id="ARBA00022833"/>
    </source>
</evidence>
<keyword evidence="3" id="KW-0677">Repeat</keyword>